<keyword evidence="4" id="KW-0274">FAD</keyword>
<dbReference type="InterPro" id="IPR045170">
    <property type="entry name" value="MTOX"/>
</dbReference>
<evidence type="ECO:0000313" key="7">
    <source>
        <dbReference type="EMBL" id="WWC87454.1"/>
    </source>
</evidence>
<name>A0AAX4JRG3_9TREE</name>
<dbReference type="GO" id="GO:0051698">
    <property type="term" value="F:saccharopine oxidase activity"/>
    <property type="evidence" value="ECO:0007669"/>
    <property type="project" value="TreeGrafter"/>
</dbReference>
<dbReference type="AlphaFoldDB" id="A0AAX4JRG3"/>
<reference evidence="7 8" key="1">
    <citation type="submission" date="2024-01" db="EMBL/GenBank/DDBJ databases">
        <title>Comparative genomics of Cryptococcus and Kwoniella reveals pathogenesis evolution and contrasting modes of karyotype evolution via chromosome fusion or intercentromeric recombination.</title>
        <authorList>
            <person name="Coelho M.A."/>
            <person name="David-Palma M."/>
            <person name="Shea T."/>
            <person name="Bowers K."/>
            <person name="McGinley-Smith S."/>
            <person name="Mohammad A.W."/>
            <person name="Gnirke A."/>
            <person name="Yurkov A.M."/>
            <person name="Nowrousian M."/>
            <person name="Sun S."/>
            <person name="Cuomo C.A."/>
            <person name="Heitman J."/>
        </authorList>
    </citation>
    <scope>NUCLEOTIDE SEQUENCE [LARGE SCALE GENOMIC DNA]</scope>
    <source>
        <strain evidence="7 8">CBS 6074</strain>
    </source>
</reference>
<dbReference type="PANTHER" id="PTHR10961">
    <property type="entry name" value="PEROXISOMAL SARCOSINE OXIDASE"/>
    <property type="match status" value="1"/>
</dbReference>
<evidence type="ECO:0000256" key="3">
    <source>
        <dbReference type="ARBA" id="ARBA00022630"/>
    </source>
</evidence>
<dbReference type="Gene3D" id="3.30.9.10">
    <property type="entry name" value="D-Amino Acid Oxidase, subunit A, domain 2"/>
    <property type="match status" value="1"/>
</dbReference>
<sequence length="468" mass="51548">MTQSSKSTTKVIVVGGGGTMGSSTALHLLRNGYTPSNITVLDTYEIPSAQSAGNDLNKIMGVRLRNPVDVQLSIEARDMWNNDEMFKPYFHNTGRLDCGSGPEEIEYLKKAYKTSIEAGVGLEKTTEWLETEEEILKKAPLLDPEQIKGWKAIWSEDGGWLAAAKAINSIGQVLKKEGVNFGFGGAGSFKAPLFAEDGVTVNGVETVDGTKYYADKVVLAAGAWSSVLVDLEEQCVSKAWVYAHMQLTPEETAEFKNCPVVYNGDLGFFFEPNEHGIIKVCDEFPGFTRFKQHQPFGAKEPKKISVPRSHAKHPTDTIPLESEASIGRAVDAFLPRFKNKKRFNQSLCWCTDTADSNLLICEHPKWKNFILATGDSGHSFKLLPNIGKHIVELLEGRLSEDMKNSWKWRPGSGDALKSRRAAQARDLADLPGWNHDGDVNEINSSIEKLKLSKEETAKTGNGGPVVEI</sequence>
<dbReference type="Pfam" id="PF01266">
    <property type="entry name" value="DAO"/>
    <property type="match status" value="1"/>
</dbReference>
<evidence type="ECO:0000256" key="2">
    <source>
        <dbReference type="ARBA" id="ARBA00010989"/>
    </source>
</evidence>
<feature type="domain" description="FAD dependent oxidoreductase" evidence="6">
    <location>
        <begin position="11"/>
        <end position="393"/>
    </location>
</feature>
<evidence type="ECO:0000256" key="1">
    <source>
        <dbReference type="ARBA" id="ARBA00001974"/>
    </source>
</evidence>
<accession>A0AAX4JRG3</accession>
<organism evidence="7 8">
    <name type="scientific">Kwoniella dendrophila CBS 6074</name>
    <dbReference type="NCBI Taxonomy" id="1295534"/>
    <lineage>
        <taxon>Eukaryota</taxon>
        <taxon>Fungi</taxon>
        <taxon>Dikarya</taxon>
        <taxon>Basidiomycota</taxon>
        <taxon>Agaricomycotina</taxon>
        <taxon>Tremellomycetes</taxon>
        <taxon>Tremellales</taxon>
        <taxon>Cryptococcaceae</taxon>
        <taxon>Kwoniella</taxon>
    </lineage>
</organism>
<comment type="cofactor">
    <cofactor evidence="1">
        <name>FAD</name>
        <dbReference type="ChEBI" id="CHEBI:57692"/>
    </cofactor>
</comment>
<dbReference type="Proteomes" id="UP001355207">
    <property type="component" value="Chromosome 3"/>
</dbReference>
<dbReference type="RefSeq" id="XP_066074217.1">
    <property type="nucleotide sequence ID" value="XM_066218120.1"/>
</dbReference>
<gene>
    <name evidence="7" type="ORF">L201_002343</name>
</gene>
<dbReference type="Gene3D" id="3.50.50.60">
    <property type="entry name" value="FAD/NAD(P)-binding domain"/>
    <property type="match status" value="1"/>
</dbReference>
<dbReference type="GO" id="GO:0050660">
    <property type="term" value="F:flavin adenine dinucleotide binding"/>
    <property type="evidence" value="ECO:0007669"/>
    <property type="project" value="InterPro"/>
</dbReference>
<keyword evidence="8" id="KW-1185">Reference proteome</keyword>
<dbReference type="EMBL" id="CP144100">
    <property type="protein sequence ID" value="WWC87454.1"/>
    <property type="molecule type" value="Genomic_DNA"/>
</dbReference>
<evidence type="ECO:0000313" key="8">
    <source>
        <dbReference type="Proteomes" id="UP001355207"/>
    </source>
</evidence>
<evidence type="ECO:0000259" key="6">
    <source>
        <dbReference type="Pfam" id="PF01266"/>
    </source>
</evidence>
<evidence type="ECO:0000256" key="4">
    <source>
        <dbReference type="ARBA" id="ARBA00022827"/>
    </source>
</evidence>
<dbReference type="GeneID" id="91093015"/>
<keyword evidence="3" id="KW-0285">Flavoprotein</keyword>
<keyword evidence="5" id="KW-0560">Oxidoreductase</keyword>
<evidence type="ECO:0000256" key="5">
    <source>
        <dbReference type="ARBA" id="ARBA00023002"/>
    </source>
</evidence>
<dbReference type="InterPro" id="IPR006076">
    <property type="entry name" value="FAD-dep_OxRdtase"/>
</dbReference>
<protein>
    <recommendedName>
        <fullName evidence="6">FAD dependent oxidoreductase domain-containing protein</fullName>
    </recommendedName>
</protein>
<dbReference type="PANTHER" id="PTHR10961:SF26">
    <property type="entry name" value="L-SACCHAROPINE OXIDASE"/>
    <property type="match status" value="1"/>
</dbReference>
<dbReference type="InterPro" id="IPR036188">
    <property type="entry name" value="FAD/NAD-bd_sf"/>
</dbReference>
<dbReference type="GO" id="GO:0008115">
    <property type="term" value="F:sarcosine oxidase activity"/>
    <property type="evidence" value="ECO:0007669"/>
    <property type="project" value="TreeGrafter"/>
</dbReference>
<comment type="similarity">
    <text evidence="2">Belongs to the MSOX/MTOX family.</text>
</comment>
<dbReference type="SUPFAM" id="SSF51905">
    <property type="entry name" value="FAD/NAD(P)-binding domain"/>
    <property type="match status" value="1"/>
</dbReference>
<proteinExistence type="inferred from homology"/>